<organism evidence="11 12">
    <name type="scientific">Lolium multiflorum</name>
    <name type="common">Italian ryegrass</name>
    <name type="synonym">Lolium perenne subsp. multiflorum</name>
    <dbReference type="NCBI Taxonomy" id="4521"/>
    <lineage>
        <taxon>Eukaryota</taxon>
        <taxon>Viridiplantae</taxon>
        <taxon>Streptophyta</taxon>
        <taxon>Embryophyta</taxon>
        <taxon>Tracheophyta</taxon>
        <taxon>Spermatophyta</taxon>
        <taxon>Magnoliopsida</taxon>
        <taxon>Liliopsida</taxon>
        <taxon>Poales</taxon>
        <taxon>Poaceae</taxon>
        <taxon>BOP clade</taxon>
        <taxon>Pooideae</taxon>
        <taxon>Poodae</taxon>
        <taxon>Poeae</taxon>
        <taxon>Poeae Chloroplast Group 2 (Poeae type)</taxon>
        <taxon>Loliodinae</taxon>
        <taxon>Loliinae</taxon>
        <taxon>Lolium</taxon>
    </lineage>
</organism>
<feature type="compositionally biased region" description="Low complexity" evidence="9">
    <location>
        <begin position="16"/>
        <end position="33"/>
    </location>
</feature>
<evidence type="ECO:0000256" key="10">
    <source>
        <dbReference type="SAM" id="Phobius"/>
    </source>
</evidence>
<gene>
    <name evidence="11" type="ORF">QYE76_001158</name>
</gene>
<dbReference type="GO" id="GO:0005737">
    <property type="term" value="C:cytoplasm"/>
    <property type="evidence" value="ECO:0007669"/>
    <property type="project" value="UniProtKB-SubCell"/>
</dbReference>
<dbReference type="Pfam" id="PF05625">
    <property type="entry name" value="PAXNEB"/>
    <property type="match status" value="1"/>
</dbReference>
<evidence type="ECO:0000256" key="9">
    <source>
        <dbReference type="SAM" id="MobiDB-lite"/>
    </source>
</evidence>
<dbReference type="InterPro" id="IPR027417">
    <property type="entry name" value="P-loop_NTPase"/>
</dbReference>
<evidence type="ECO:0000256" key="6">
    <source>
        <dbReference type="ARBA" id="ARBA00022490"/>
    </source>
</evidence>
<evidence type="ECO:0000256" key="1">
    <source>
        <dbReference type="ARBA" id="ARBA00004123"/>
    </source>
</evidence>
<evidence type="ECO:0000256" key="3">
    <source>
        <dbReference type="ARBA" id="ARBA00005043"/>
    </source>
</evidence>
<keyword evidence="10" id="KW-1133">Transmembrane helix</keyword>
<keyword evidence="12" id="KW-1185">Reference proteome</keyword>
<keyword evidence="10" id="KW-0812">Transmembrane</keyword>
<dbReference type="GO" id="GO:0033588">
    <property type="term" value="C:elongator holoenzyme complex"/>
    <property type="evidence" value="ECO:0007669"/>
    <property type="project" value="InterPro"/>
</dbReference>
<evidence type="ECO:0000256" key="7">
    <source>
        <dbReference type="ARBA" id="ARBA00022694"/>
    </source>
</evidence>
<sequence>MAAHRRRSKGGGGESSAGAVSSSSSRTASSVKVGPNGAAFVSSGIPDLGSFVAVMLGGGFVIGLVVMVMEDSDAPHHLLLLRAFISQGVVHKQPLLLFAGPMKEPRPFLGALPAPLMSSKEESCQRAIEEQVLVMRV</sequence>
<evidence type="ECO:0000313" key="11">
    <source>
        <dbReference type="EMBL" id="KAK1626843.1"/>
    </source>
</evidence>
<dbReference type="PANTHER" id="PTHR12896:SF1">
    <property type="entry name" value="ELONGATOR COMPLEX PROTEIN 4"/>
    <property type="match status" value="1"/>
</dbReference>
<accession>A0AAD8RKP9</accession>
<dbReference type="AlphaFoldDB" id="A0AAD8RKP9"/>
<proteinExistence type="inferred from homology"/>
<keyword evidence="6" id="KW-0963">Cytoplasm</keyword>
<evidence type="ECO:0000313" key="12">
    <source>
        <dbReference type="Proteomes" id="UP001231189"/>
    </source>
</evidence>
<dbReference type="PANTHER" id="PTHR12896">
    <property type="entry name" value="PAX6 NEIGHBOR PROTEIN PAXNEB"/>
    <property type="match status" value="1"/>
</dbReference>
<keyword evidence="7" id="KW-0819">tRNA processing</keyword>
<comment type="caution">
    <text evidence="11">The sequence shown here is derived from an EMBL/GenBank/DDBJ whole genome shotgun (WGS) entry which is preliminary data.</text>
</comment>
<keyword evidence="8" id="KW-0539">Nucleus</keyword>
<dbReference type="EMBL" id="JAUUTY010000005">
    <property type="protein sequence ID" value="KAK1626843.1"/>
    <property type="molecule type" value="Genomic_DNA"/>
</dbReference>
<evidence type="ECO:0000256" key="4">
    <source>
        <dbReference type="ARBA" id="ARBA00007573"/>
    </source>
</evidence>
<evidence type="ECO:0000256" key="2">
    <source>
        <dbReference type="ARBA" id="ARBA00004496"/>
    </source>
</evidence>
<feature type="region of interest" description="Disordered" evidence="9">
    <location>
        <begin position="1"/>
        <end position="33"/>
    </location>
</feature>
<evidence type="ECO:0000256" key="8">
    <source>
        <dbReference type="ARBA" id="ARBA00023242"/>
    </source>
</evidence>
<dbReference type="InterPro" id="IPR008728">
    <property type="entry name" value="Elongator_complex_protein_4"/>
</dbReference>
<protein>
    <recommendedName>
        <fullName evidence="5">Elongator complex protein 4</fullName>
    </recommendedName>
</protein>
<dbReference type="GO" id="GO:0002098">
    <property type="term" value="P:tRNA wobble uridine modification"/>
    <property type="evidence" value="ECO:0007669"/>
    <property type="project" value="InterPro"/>
</dbReference>
<comment type="similarity">
    <text evidence="4">Belongs to the ELP4 family.</text>
</comment>
<comment type="subcellular location">
    <subcellularLocation>
        <location evidence="2">Cytoplasm</location>
    </subcellularLocation>
    <subcellularLocation>
        <location evidence="1">Nucleus</location>
    </subcellularLocation>
</comment>
<dbReference type="Gene3D" id="3.40.50.300">
    <property type="entry name" value="P-loop containing nucleotide triphosphate hydrolases"/>
    <property type="match status" value="1"/>
</dbReference>
<dbReference type="GO" id="GO:0008023">
    <property type="term" value="C:transcription elongation factor complex"/>
    <property type="evidence" value="ECO:0007669"/>
    <property type="project" value="TreeGrafter"/>
</dbReference>
<reference evidence="11" key="1">
    <citation type="submission" date="2023-07" db="EMBL/GenBank/DDBJ databases">
        <title>A chromosome-level genome assembly of Lolium multiflorum.</title>
        <authorList>
            <person name="Chen Y."/>
            <person name="Copetti D."/>
            <person name="Kolliker R."/>
            <person name="Studer B."/>
        </authorList>
    </citation>
    <scope>NUCLEOTIDE SEQUENCE</scope>
    <source>
        <strain evidence="11">02402/16</strain>
        <tissue evidence="11">Leaf</tissue>
    </source>
</reference>
<feature type="transmembrane region" description="Helical" evidence="10">
    <location>
        <begin position="48"/>
        <end position="69"/>
    </location>
</feature>
<evidence type="ECO:0000256" key="5">
    <source>
        <dbReference type="ARBA" id="ARBA00020265"/>
    </source>
</evidence>
<name>A0AAD8RKP9_LOLMU</name>
<keyword evidence="10" id="KW-0472">Membrane</keyword>
<dbReference type="Proteomes" id="UP001231189">
    <property type="component" value="Unassembled WGS sequence"/>
</dbReference>
<comment type="pathway">
    <text evidence="3">tRNA modification; 5-methoxycarbonylmethyl-2-thiouridine-tRNA biosynthesis.</text>
</comment>